<comment type="subunit">
    <text evidence="9">Homodimer. Forms a heterotetramer composed of two Mre11 subunits and two Rad50 subunits.</text>
</comment>
<evidence type="ECO:0000256" key="8">
    <source>
        <dbReference type="ARBA" id="ARBA00023211"/>
    </source>
</evidence>
<feature type="binding site" evidence="9">
    <location>
        <position position="154"/>
    </location>
    <ligand>
        <name>Mn(2+)</name>
        <dbReference type="ChEBI" id="CHEBI:29035"/>
        <label>2</label>
    </ligand>
</feature>
<dbReference type="HAMAP" id="MF_02044">
    <property type="entry name" value="Mre11"/>
    <property type="match status" value="1"/>
</dbReference>
<dbReference type="InterPro" id="IPR004843">
    <property type="entry name" value="Calcineurin-like_PHP"/>
</dbReference>
<dbReference type="GO" id="GO:0030145">
    <property type="term" value="F:manganese ion binding"/>
    <property type="evidence" value="ECO:0007669"/>
    <property type="project" value="UniProtKB-UniRule"/>
</dbReference>
<dbReference type="Gene3D" id="3.60.21.10">
    <property type="match status" value="1"/>
</dbReference>
<evidence type="ECO:0000256" key="7">
    <source>
        <dbReference type="ARBA" id="ARBA00023204"/>
    </source>
</evidence>
<dbReference type="AlphaFoldDB" id="A0A075WE51"/>
<feature type="binding site" evidence="9">
    <location>
        <position position="8"/>
    </location>
    <ligand>
        <name>Mn(2+)</name>
        <dbReference type="ChEBI" id="CHEBI:29035"/>
        <label>1</label>
    </ligand>
</feature>
<dbReference type="GO" id="GO:0000403">
    <property type="term" value="F:Y-form DNA binding"/>
    <property type="evidence" value="ECO:0007669"/>
    <property type="project" value="UniProtKB-UniRule"/>
</dbReference>
<gene>
    <name evidence="9" type="primary">mre11</name>
    <name evidence="11" type="ORF">AFULGI_00006180</name>
</gene>
<proteinExistence type="inferred from homology"/>
<evidence type="ECO:0000256" key="2">
    <source>
        <dbReference type="ARBA" id="ARBA00022723"/>
    </source>
</evidence>
<evidence type="ECO:0000256" key="9">
    <source>
        <dbReference type="HAMAP-Rule" id="MF_02044"/>
    </source>
</evidence>
<dbReference type="RefSeq" id="WP_048095146.1">
    <property type="nucleotide sequence ID" value="NZ_CP006577.1"/>
</dbReference>
<feature type="binding site" evidence="9">
    <location>
        <position position="49"/>
    </location>
    <ligand>
        <name>Mn(2+)</name>
        <dbReference type="ChEBI" id="CHEBI:29035"/>
        <label>1</label>
    </ligand>
</feature>
<dbReference type="Proteomes" id="UP000028501">
    <property type="component" value="Chromosome"/>
</dbReference>
<evidence type="ECO:0000256" key="1">
    <source>
        <dbReference type="ARBA" id="ARBA00022722"/>
    </source>
</evidence>
<dbReference type="InterPro" id="IPR050535">
    <property type="entry name" value="DNA_Repair-Maintenance_Comp"/>
</dbReference>
<evidence type="ECO:0000259" key="10">
    <source>
        <dbReference type="Pfam" id="PF00149"/>
    </source>
</evidence>
<dbReference type="GO" id="GO:0008408">
    <property type="term" value="F:3'-5' exonuclease activity"/>
    <property type="evidence" value="ECO:0007669"/>
    <property type="project" value="UniProtKB-UniRule"/>
</dbReference>
<dbReference type="PANTHER" id="PTHR30337:SF0">
    <property type="entry name" value="NUCLEASE SBCCD SUBUNIT D"/>
    <property type="match status" value="1"/>
</dbReference>
<feature type="domain" description="Calcineurin-like phosphoesterase" evidence="10">
    <location>
        <begin position="1"/>
        <end position="188"/>
    </location>
</feature>
<dbReference type="KEGG" id="afg:AFULGI_00006180"/>
<feature type="binding site" evidence="9">
    <location>
        <position position="10"/>
    </location>
    <ligand>
        <name>Mn(2+)</name>
        <dbReference type="ChEBI" id="CHEBI:29035"/>
        <label>1</label>
    </ligand>
</feature>
<evidence type="ECO:0000313" key="11">
    <source>
        <dbReference type="EMBL" id="AIG97419.1"/>
    </source>
</evidence>
<feature type="binding site" evidence="9">
    <location>
        <position position="49"/>
    </location>
    <ligand>
        <name>Mn(2+)</name>
        <dbReference type="ChEBI" id="CHEBI:29035"/>
        <label>2</label>
    </ligand>
</feature>
<keyword evidence="6 9" id="KW-0269">Exonuclease</keyword>
<dbReference type="GO" id="GO:0006302">
    <property type="term" value="P:double-strand break repair"/>
    <property type="evidence" value="ECO:0007669"/>
    <property type="project" value="UniProtKB-UniRule"/>
</dbReference>
<dbReference type="InterPro" id="IPR032885">
    <property type="entry name" value="Mre11_archaea-type"/>
</dbReference>
<keyword evidence="2 9" id="KW-0479">Metal-binding</keyword>
<comment type="similarity">
    <text evidence="9">Belongs to the MRE11/RAD32 family.</text>
</comment>
<keyword evidence="1 9" id="KW-0540">Nuclease</keyword>
<feature type="binding site" evidence="9">
    <location>
        <position position="185"/>
    </location>
    <ligand>
        <name>Mn(2+)</name>
        <dbReference type="ChEBI" id="CHEBI:29035"/>
        <label>2</label>
    </ligand>
</feature>
<keyword evidence="7 9" id="KW-0234">DNA repair</keyword>
<evidence type="ECO:0000313" key="12">
    <source>
        <dbReference type="Proteomes" id="UP000028501"/>
    </source>
</evidence>
<feature type="binding site" evidence="9">
    <location>
        <position position="187"/>
    </location>
    <ligand>
        <name>Mn(2+)</name>
        <dbReference type="ChEBI" id="CHEBI:29035"/>
        <label>1</label>
    </ligand>
</feature>
<keyword evidence="8 9" id="KW-0464">Manganese</keyword>
<keyword evidence="3 9" id="KW-0255">Endonuclease</keyword>
<dbReference type="EC" id="3.1.-.-" evidence="9"/>
<reference evidence="11 12" key="1">
    <citation type="submission" date="2013-07" db="EMBL/GenBank/DDBJ databases">
        <title>Genome of Archaeoglobus fulgidus.</title>
        <authorList>
            <person name="Fiebig A."/>
            <person name="Birkeland N.-K."/>
        </authorList>
    </citation>
    <scope>NUCLEOTIDE SEQUENCE [LARGE SCALE GENOMIC DNA]</scope>
    <source>
        <strain evidence="11 12">DSM 8774</strain>
    </source>
</reference>
<evidence type="ECO:0000256" key="3">
    <source>
        <dbReference type="ARBA" id="ARBA00022759"/>
    </source>
</evidence>
<dbReference type="SUPFAM" id="SSF56300">
    <property type="entry name" value="Metallo-dependent phosphatases"/>
    <property type="match status" value="1"/>
</dbReference>
<keyword evidence="5 9" id="KW-0378">Hydrolase</keyword>
<dbReference type="Pfam" id="PF00149">
    <property type="entry name" value="Metallophos"/>
    <property type="match status" value="1"/>
</dbReference>
<name>A0A075WE51_ARCFL</name>
<feature type="binding site" evidence="9">
    <location>
        <position position="83"/>
    </location>
    <ligand>
        <name>Mn(2+)</name>
        <dbReference type="ChEBI" id="CHEBI:29035"/>
        <label>2</label>
    </ligand>
</feature>
<comment type="activity regulation">
    <text evidence="9">Nuclease activity is regulated by Rad50.</text>
</comment>
<evidence type="ECO:0000256" key="6">
    <source>
        <dbReference type="ARBA" id="ARBA00022839"/>
    </source>
</evidence>
<protein>
    <recommendedName>
        <fullName evidence="9">DNA double-strand break repair protein Mre11</fullName>
        <ecNumber evidence="9">3.1.-.-</ecNumber>
    </recommendedName>
</protein>
<dbReference type="GO" id="GO:0045027">
    <property type="term" value="F:DNA end binding"/>
    <property type="evidence" value="ECO:0007669"/>
    <property type="project" value="UniProtKB-UniRule"/>
</dbReference>
<dbReference type="GO" id="GO:0004519">
    <property type="term" value="F:endonuclease activity"/>
    <property type="evidence" value="ECO:0007669"/>
    <property type="project" value="UniProtKB-UniRule"/>
</dbReference>
<evidence type="ECO:0000256" key="5">
    <source>
        <dbReference type="ARBA" id="ARBA00022801"/>
    </source>
</evidence>
<comment type="cofactor">
    <cofactor evidence="9">
        <name>Mn(2+)</name>
        <dbReference type="ChEBI" id="CHEBI:29035"/>
    </cofactor>
    <text evidence="9">Binds 2 manganese ions per subunit.</text>
</comment>
<accession>A0A075WE51</accession>
<dbReference type="GeneID" id="24794144"/>
<evidence type="ECO:0000256" key="4">
    <source>
        <dbReference type="ARBA" id="ARBA00022763"/>
    </source>
</evidence>
<dbReference type="EMBL" id="CP006577">
    <property type="protein sequence ID" value="AIG97419.1"/>
    <property type="molecule type" value="Genomic_DNA"/>
</dbReference>
<keyword evidence="4 9" id="KW-0227">DNA damage</keyword>
<organism evidence="11 12">
    <name type="scientific">Archaeoglobus fulgidus DSM 8774</name>
    <dbReference type="NCBI Taxonomy" id="1344584"/>
    <lineage>
        <taxon>Archaea</taxon>
        <taxon>Methanobacteriati</taxon>
        <taxon>Methanobacteriota</taxon>
        <taxon>Archaeoglobi</taxon>
        <taxon>Archaeoglobales</taxon>
        <taxon>Archaeoglobaceae</taxon>
        <taxon>Archaeoglobus</taxon>
    </lineage>
</organism>
<dbReference type="InterPro" id="IPR029052">
    <property type="entry name" value="Metallo-depent_PP-like"/>
</dbReference>
<comment type="function">
    <text evidence="9">Part of the Rad50/Mre11 complex, which is involved in the early steps of DNA double-strand break (DSB) repair. The complex may facilitate opening of the processed DNA ends to aid in the recruitment of HerA and NurA. Mre11 binds to DSB ends and has both double-stranded 3'-5' exonuclease activity and single-stranded endonuclease activity.</text>
</comment>
<dbReference type="HOGENOM" id="CLU_026621_5_2_2"/>
<dbReference type="InterPro" id="IPR041796">
    <property type="entry name" value="Mre11_N"/>
</dbReference>
<sequence>MRIAHMSDTHLGYRQYNLDERENDFYEAFNEAIDKAIEERADVLIHSGDLFDSPTPPIKAIYAFKNALKKVEGKMKVFTVLGDHDTPKRRGMPPHKLFDVPVLGIGGLEWVEIDGVLIAGISNLRGTLIDHLRKQLSKFDSIAEKYRHSVLIAHQAIETHLPFEGAYELKEDDLPRKATYYAFGHLHSRVLERFGNGWLAYSGSTEIVRRDEISAWKKKGKGLYLVDRDSDVTVHAIDLDIRPQIEVTVGVDELEKLVEYTQYPKQPVLHITVEGGSINRQHVVEKLRDILRGRVLSYRHSFRELGEIEVEIPKGPVNIKAIFDEYLGDEKLSELAFELYELLADGNVSDAISVAERFMEVDGR</sequence>
<feature type="active site" description="Proton donor" evidence="9">
    <location>
        <position position="84"/>
    </location>
</feature>
<dbReference type="PANTHER" id="PTHR30337">
    <property type="entry name" value="COMPONENT OF ATP-DEPENDENT DSDNA EXONUCLEASE"/>
    <property type="match status" value="1"/>
</dbReference>
<dbReference type="CDD" id="cd00840">
    <property type="entry name" value="MPP_Mre11_N"/>
    <property type="match status" value="1"/>
</dbReference>